<dbReference type="Proteomes" id="UP000002630">
    <property type="component" value="Linkage Group LG08"/>
</dbReference>
<name>D8LC64_ECTSI</name>
<dbReference type="Gene3D" id="3.30.70.1400">
    <property type="entry name" value="Aminomethyltransferase beta-barrel domains"/>
    <property type="match status" value="1"/>
</dbReference>
<reference evidence="2 3" key="1">
    <citation type="journal article" date="2010" name="Nature">
        <title>The Ectocarpus genome and the independent evolution of multicellularity in brown algae.</title>
        <authorList>
            <person name="Cock J.M."/>
            <person name="Sterck L."/>
            <person name="Rouze P."/>
            <person name="Scornet D."/>
            <person name="Allen A.E."/>
            <person name="Amoutzias G."/>
            <person name="Anthouard V."/>
            <person name="Artiguenave F."/>
            <person name="Aury J.M."/>
            <person name="Badger J.H."/>
            <person name="Beszteri B."/>
            <person name="Billiau K."/>
            <person name="Bonnet E."/>
            <person name="Bothwell J.H."/>
            <person name="Bowler C."/>
            <person name="Boyen C."/>
            <person name="Brownlee C."/>
            <person name="Carrano C.J."/>
            <person name="Charrier B."/>
            <person name="Cho G.Y."/>
            <person name="Coelho S.M."/>
            <person name="Collen J."/>
            <person name="Corre E."/>
            <person name="Da Silva C."/>
            <person name="Delage L."/>
            <person name="Delaroque N."/>
            <person name="Dittami S.M."/>
            <person name="Doulbeau S."/>
            <person name="Elias M."/>
            <person name="Farnham G."/>
            <person name="Gachon C.M."/>
            <person name="Gschloessl B."/>
            <person name="Heesch S."/>
            <person name="Jabbari K."/>
            <person name="Jubin C."/>
            <person name="Kawai H."/>
            <person name="Kimura K."/>
            <person name="Kloareg B."/>
            <person name="Kupper F.C."/>
            <person name="Lang D."/>
            <person name="Le Bail A."/>
            <person name="Leblanc C."/>
            <person name="Lerouge P."/>
            <person name="Lohr M."/>
            <person name="Lopez P.J."/>
            <person name="Martens C."/>
            <person name="Maumus F."/>
            <person name="Michel G."/>
            <person name="Miranda-Saavedra D."/>
            <person name="Morales J."/>
            <person name="Moreau H."/>
            <person name="Motomura T."/>
            <person name="Nagasato C."/>
            <person name="Napoli C.A."/>
            <person name="Nelson D.R."/>
            <person name="Nyvall-Collen P."/>
            <person name="Peters A.F."/>
            <person name="Pommier C."/>
            <person name="Potin P."/>
            <person name="Poulain J."/>
            <person name="Quesneville H."/>
            <person name="Read B."/>
            <person name="Rensing S.A."/>
            <person name="Ritter A."/>
            <person name="Rousvoal S."/>
            <person name="Samanta M."/>
            <person name="Samson G."/>
            <person name="Schroeder D.C."/>
            <person name="Segurens B."/>
            <person name="Strittmatter M."/>
            <person name="Tonon T."/>
            <person name="Tregear J.W."/>
            <person name="Valentin K."/>
            <person name="von Dassow P."/>
            <person name="Yamagishi T."/>
            <person name="Van de Peer Y."/>
            <person name="Wincker P."/>
        </authorList>
    </citation>
    <scope>NUCLEOTIDE SEQUENCE [LARGE SCALE GENOMIC DNA]</scope>
    <source>
        <strain evidence="3">Ec32 / CCAP1310/4</strain>
    </source>
</reference>
<organism evidence="2 3">
    <name type="scientific">Ectocarpus siliculosus</name>
    <name type="common">Brown alga</name>
    <name type="synonym">Conferva siliculosa</name>
    <dbReference type="NCBI Taxonomy" id="2880"/>
    <lineage>
        <taxon>Eukaryota</taxon>
        <taxon>Sar</taxon>
        <taxon>Stramenopiles</taxon>
        <taxon>Ochrophyta</taxon>
        <taxon>PX clade</taxon>
        <taxon>Phaeophyceae</taxon>
        <taxon>Ectocarpales</taxon>
        <taxon>Ectocarpaceae</taxon>
        <taxon>Ectocarpus</taxon>
    </lineage>
</organism>
<dbReference type="SUPFAM" id="SSF103025">
    <property type="entry name" value="Folate-binding domain"/>
    <property type="match status" value="1"/>
</dbReference>
<dbReference type="eggNOG" id="KOG2929">
    <property type="taxonomic scope" value="Eukaryota"/>
</dbReference>
<evidence type="ECO:0000256" key="1">
    <source>
        <dbReference type="SAM" id="MobiDB-lite"/>
    </source>
</evidence>
<dbReference type="EMBL" id="FN647683">
    <property type="protein sequence ID" value="CBN79247.1"/>
    <property type="molecule type" value="Genomic_DNA"/>
</dbReference>
<dbReference type="OMA" id="FETDIAC"/>
<dbReference type="EMBL" id="FN649733">
    <property type="protein sequence ID" value="CBN79247.1"/>
    <property type="molecule type" value="Genomic_DNA"/>
</dbReference>
<dbReference type="STRING" id="2880.D8LC64"/>
<keyword evidence="3" id="KW-1185">Reference proteome</keyword>
<dbReference type="InParanoid" id="D8LC64"/>
<dbReference type="OrthoDB" id="191995at2759"/>
<sequence length="376" mass="39424">MMSNVAAVLEGRAVLEISGVDAKALLQGLMTNDMGLLDENGRLPSISAAFLNPKGRVIADALVTRSPRHEAKGKPLYKLRSKVRIKDATALYDVLVSGVRDPWQAPEREGGGDVSPAAAGRLGDGAGGGREARFPDPRSAALGVRLIRPKDETGPDGADWPDGDPVVPEGRYHALRMANGVGEGSELLDSIPLESNLDLLGSISFTKGCYVGQELTARTQFKGFVRKRVLPVLFPEGAQTSFDPSAASDEGERQGLLLSRWGGVAAPPEAGSKVVDRAAEDGRLGALVSVSPEYNVGLAMLRLGKVLSPASGGTDASKTGNTGSAGGQEDSLAHPALDCRVVGASSQGEEERRRCLPLIPPWWPVDLDPTTGKVPV</sequence>
<gene>
    <name evidence="2" type="ORF">Esi_0010_0195</name>
</gene>
<dbReference type="Gene3D" id="2.40.30.160">
    <property type="match status" value="1"/>
</dbReference>
<accession>D8LC64</accession>
<dbReference type="InterPro" id="IPR045179">
    <property type="entry name" value="YgfZ/GcvT"/>
</dbReference>
<proteinExistence type="predicted"/>
<protein>
    <recommendedName>
        <fullName evidence="4">Aminomethyltransferase folate-binding domain-containing protein</fullName>
    </recommendedName>
</protein>
<dbReference type="PANTHER" id="PTHR22602">
    <property type="entry name" value="TRANSFERASE CAF17, MITOCHONDRIAL-RELATED"/>
    <property type="match status" value="1"/>
</dbReference>
<feature type="region of interest" description="Disordered" evidence="1">
    <location>
        <begin position="309"/>
        <end position="332"/>
    </location>
</feature>
<evidence type="ECO:0000313" key="3">
    <source>
        <dbReference type="Proteomes" id="UP000002630"/>
    </source>
</evidence>
<dbReference type="PANTHER" id="PTHR22602:SF0">
    <property type="entry name" value="TRANSFERASE CAF17, MITOCHONDRIAL-RELATED"/>
    <property type="match status" value="1"/>
</dbReference>
<dbReference type="GO" id="GO:0016226">
    <property type="term" value="P:iron-sulfur cluster assembly"/>
    <property type="evidence" value="ECO:0007669"/>
    <property type="project" value="TreeGrafter"/>
</dbReference>
<dbReference type="AlphaFoldDB" id="D8LC64"/>
<feature type="region of interest" description="Disordered" evidence="1">
    <location>
        <begin position="102"/>
        <end position="135"/>
    </location>
</feature>
<dbReference type="InterPro" id="IPR017703">
    <property type="entry name" value="YgfZ/GCV_T_CS"/>
</dbReference>
<dbReference type="NCBIfam" id="TIGR03317">
    <property type="entry name" value="ygfZ_signature"/>
    <property type="match status" value="1"/>
</dbReference>
<evidence type="ECO:0008006" key="4">
    <source>
        <dbReference type="Google" id="ProtNLM"/>
    </source>
</evidence>
<evidence type="ECO:0000313" key="2">
    <source>
        <dbReference type="EMBL" id="CBN79247.1"/>
    </source>
</evidence>